<proteinExistence type="predicted"/>
<gene>
    <name evidence="2" type="ORF">EVAR_34343_1</name>
</gene>
<evidence type="ECO:0000313" key="3">
    <source>
        <dbReference type="Proteomes" id="UP000299102"/>
    </source>
</evidence>
<dbReference type="Proteomes" id="UP000299102">
    <property type="component" value="Unassembled WGS sequence"/>
</dbReference>
<feature type="compositionally biased region" description="Basic and acidic residues" evidence="1">
    <location>
        <begin position="9"/>
        <end position="23"/>
    </location>
</feature>
<dbReference type="AlphaFoldDB" id="A0A4C1VDB6"/>
<evidence type="ECO:0000256" key="1">
    <source>
        <dbReference type="SAM" id="MobiDB-lite"/>
    </source>
</evidence>
<sequence length="113" mass="12480">MLLPRGKHLRVDRPATSDVRTERQKADVISDTFRRGTLIASVINFANKGTLRSGGRVAGSINDFRADSAVTGAFTPRKLSRIIRRAGRELHVKTLISSTSACDTNEKICIREE</sequence>
<feature type="region of interest" description="Disordered" evidence="1">
    <location>
        <begin position="1"/>
        <end position="23"/>
    </location>
</feature>
<keyword evidence="3" id="KW-1185">Reference proteome</keyword>
<protein>
    <submittedName>
        <fullName evidence="2">Uncharacterized protein</fullName>
    </submittedName>
</protein>
<evidence type="ECO:0000313" key="2">
    <source>
        <dbReference type="EMBL" id="GBP36599.1"/>
    </source>
</evidence>
<comment type="caution">
    <text evidence="2">The sequence shown here is derived from an EMBL/GenBank/DDBJ whole genome shotgun (WGS) entry which is preliminary data.</text>
</comment>
<reference evidence="2 3" key="1">
    <citation type="journal article" date="2019" name="Commun. Biol.">
        <title>The bagworm genome reveals a unique fibroin gene that provides high tensile strength.</title>
        <authorList>
            <person name="Kono N."/>
            <person name="Nakamura H."/>
            <person name="Ohtoshi R."/>
            <person name="Tomita M."/>
            <person name="Numata K."/>
            <person name="Arakawa K."/>
        </authorList>
    </citation>
    <scope>NUCLEOTIDE SEQUENCE [LARGE SCALE GENOMIC DNA]</scope>
</reference>
<organism evidence="2 3">
    <name type="scientific">Eumeta variegata</name>
    <name type="common">Bagworm moth</name>
    <name type="synonym">Eumeta japonica</name>
    <dbReference type="NCBI Taxonomy" id="151549"/>
    <lineage>
        <taxon>Eukaryota</taxon>
        <taxon>Metazoa</taxon>
        <taxon>Ecdysozoa</taxon>
        <taxon>Arthropoda</taxon>
        <taxon>Hexapoda</taxon>
        <taxon>Insecta</taxon>
        <taxon>Pterygota</taxon>
        <taxon>Neoptera</taxon>
        <taxon>Endopterygota</taxon>
        <taxon>Lepidoptera</taxon>
        <taxon>Glossata</taxon>
        <taxon>Ditrysia</taxon>
        <taxon>Tineoidea</taxon>
        <taxon>Psychidae</taxon>
        <taxon>Oiketicinae</taxon>
        <taxon>Eumeta</taxon>
    </lineage>
</organism>
<dbReference type="EMBL" id="BGZK01000320">
    <property type="protein sequence ID" value="GBP36599.1"/>
    <property type="molecule type" value="Genomic_DNA"/>
</dbReference>
<accession>A0A4C1VDB6</accession>
<name>A0A4C1VDB6_EUMVA</name>